<organism evidence="1 2">
    <name type="scientific">Vaccinium darrowii</name>
    <dbReference type="NCBI Taxonomy" id="229202"/>
    <lineage>
        <taxon>Eukaryota</taxon>
        <taxon>Viridiplantae</taxon>
        <taxon>Streptophyta</taxon>
        <taxon>Embryophyta</taxon>
        <taxon>Tracheophyta</taxon>
        <taxon>Spermatophyta</taxon>
        <taxon>Magnoliopsida</taxon>
        <taxon>eudicotyledons</taxon>
        <taxon>Gunneridae</taxon>
        <taxon>Pentapetalae</taxon>
        <taxon>asterids</taxon>
        <taxon>Ericales</taxon>
        <taxon>Ericaceae</taxon>
        <taxon>Vaccinioideae</taxon>
        <taxon>Vaccinieae</taxon>
        <taxon>Vaccinium</taxon>
    </lineage>
</organism>
<reference evidence="1 2" key="1">
    <citation type="journal article" date="2021" name="Hortic Res">
        <title>High-quality reference genome and annotation aids understanding of berry development for evergreen blueberry (Vaccinium darrowii).</title>
        <authorList>
            <person name="Yu J."/>
            <person name="Hulse-Kemp A.M."/>
            <person name="Babiker E."/>
            <person name="Staton M."/>
        </authorList>
    </citation>
    <scope>NUCLEOTIDE SEQUENCE [LARGE SCALE GENOMIC DNA]</scope>
    <source>
        <strain evidence="2">cv. NJ 8807/NJ 8810</strain>
        <tissue evidence="1">Young leaf</tissue>
    </source>
</reference>
<gene>
    <name evidence="1" type="ORF">Vadar_017716</name>
</gene>
<proteinExistence type="predicted"/>
<dbReference type="EMBL" id="CM037155">
    <property type="protein sequence ID" value="KAH7846748.1"/>
    <property type="molecule type" value="Genomic_DNA"/>
</dbReference>
<keyword evidence="2" id="KW-1185">Reference proteome</keyword>
<name>A0ACB7Y153_9ERIC</name>
<sequence length="2122" mass="236029">MEDLLEERRMGSSWRRGDGGSAGGEEMGLRLEVQLNVRIVSIDHYMAPPIPDLDICYSSFQGGKVNEVPVIRIYGSTPAGQKTCLHIHRALPYLYVPCADLLQPDQDGAACTNLISLSVEKALKLKGKAGLKRQHVHGCSLVRARKFYGYHSTEELFAKIQLYYPHDVSRAANLLLGGEVLERSLQPHESHIPFLLQFLVDYNLYGMGYLHASKTKFRHPVPNDFSRRKDTCNENAAGSDKSTYKSSDSSGNADFDSPIWISSTIPDGWMWEFPSQLGSASFQDVHVVKRQSTCQLEGDTTVEDILNQQFKMYSSLSQTRSDVKMVQSLIPIWEEEYERTGMHEVALLSDSGKPLPEDVLKTLSHGLEFENKLMELCNEGKNELCCTVFEKDERDAELTRPSTNEENKVELGLCDRKNEGREALKHLISGNEVVMMLPHGLRYDDDNVNVPGSGKALCPKPLLADDIQTSGTTGSSHVKVMEKEALRLLSWLASSQAAEDINSDDELARETILTPLLPATTMDKVLEKANMDFESESQQECQDILDSVDHSTNFEDLKGELSSADHNYYLLRQSSSEKTIPQVDGSTDDQNSSPTADKSSKVEMSREIESSPQVDVREEIGSSFSRKTKKRKALWGSLPFSLTQKANNDFKPLNRCCPETIECKFIGSRSGNQVERDLYDAQDQGTVVGCSVRDLMRRKRRVKKGSLEEEQLYPKPLEGQTMQNDEQVERQQEFASSELSPRTDVTRAHDVRHTYHNDDLTTQGCGGSTEITASCPSNPLEVSDSANQNLDISVACCANDSMEDLEYIDFMGHITSEACVGKPKLCFQQNFDSDDKLYDNERLKLGDSTGACSLSAAAFRHEIVGVDDCVYKNAQEGNTSGQKQYKTSSTNVGVLEPTSGTTLNLIQFENCVRGQSRKVTDVSVPVPISSASSDIDIGANPTELIGMTFHRKPPMVDLNNIQHVSLEEGESYGGISVQRKLVDEFLPFFESNFLKVGEVQKKSSRNDDLDNKKRVMGVPTHYQNNGTYLFLLTPVVSPPSADSVSRWLLHVDSGKNSNAASTEPSCPKGSLGCQVVSQGSSVDSCSKPIPEPGSVSVKPPTVGKLEQQIRGDLNAEMDPFSKEVTEKQAALEDRNEVYHSRSDTTKGKECSDCIVDMSQISGPYGKSKPTPVSQIGFCDPASFGGGQQLTLLSVEVQAESRGELQPDPRFDAINVIVLAFQEDNDSELDVYVLLRSDTEYCQNNPDGISDCKVLASSEEKLFSHFMNIICSFDPDILMGWDIQGSSLGYVAERAIHLGISLLNGLSRTPTETKIATRESGMSGGMLDNLLPEPLVSDSVQTGDLIIDDEWGRTHASGLHVGGRVVLNIWRLMRGELKLNMYTVEAVAEAVLRRRVPSIQCKVLARWFSSGPGRARYQCIEYVVDRAKLNLEIMNQLDMINRTSELARVFGIDFFSVLSRGSQYRVESMLLRLARTQNYVAISPGNQQVASQPAMECLPLVMEPESGFYADPVVVLDFQSLYPSMIIAYNLCFCTCLGNVMPSKANTLGVSSFSPDLCVLQDLKKEILLTPNGVMYVPSKVRKGILPRLLEEILSTRIMVKQAMKKLAPSQQVLHRIFNARQLALKLIANVTYGYTAAGFSGRMPCAELADSIVQCGRRTLENAISLVNSHHRWNAKVIYGDTDSMFVLLRGRTIEESFEIGREIASAVTAANPNPVTLKMEKVYHPCFLLTKKRYVGYSYESADQVKPVFDAKGIETVRRDTCGAVAKIMEQSLRIFFEHKDINKVKAYLFRQWKRILSGRVSLQDFVFAKEVRLGTYSTRASSSLPPAAIVATKAMRTDPRAEPRYGERIPYVVVHGEPGSRLVDMVVAPLDLLAIDSPFRLNDMYYITKQIIPALQRAFGLVGVDLNQWFSEMPRLGREFIAKHQFYAPNAHRTRIDYYYLSKHCVLCGELVQGSAHLCDQCSKNEAAVAVAIVGRTSKLEREIQHLAAICRHCGGGDWTLESGVQCTSLACSVFYERRKLQKELQALSTVATDHEQRNGSSLFGYPLDAYRYKVIAAVSYGGFQYVTVVHYDTKQNYKAVVASSYEKIRVDKPVKIESRQSKDLQMQSAKNFGTNGHEK</sequence>
<dbReference type="Proteomes" id="UP000828048">
    <property type="component" value="Chromosome 5"/>
</dbReference>
<protein>
    <submittedName>
        <fullName evidence="1">Uncharacterized protein</fullName>
    </submittedName>
</protein>
<evidence type="ECO:0000313" key="1">
    <source>
        <dbReference type="EMBL" id="KAH7846748.1"/>
    </source>
</evidence>
<evidence type="ECO:0000313" key="2">
    <source>
        <dbReference type="Proteomes" id="UP000828048"/>
    </source>
</evidence>
<comment type="caution">
    <text evidence="1">The sequence shown here is derived from an EMBL/GenBank/DDBJ whole genome shotgun (WGS) entry which is preliminary data.</text>
</comment>
<accession>A0ACB7Y153</accession>